<dbReference type="OrthoDB" id="7545350at2759"/>
<feature type="signal peptide" evidence="1">
    <location>
        <begin position="1"/>
        <end position="19"/>
    </location>
</feature>
<accession>A0A026WBP0</accession>
<evidence type="ECO:0000313" key="2">
    <source>
        <dbReference type="EMBL" id="EZA53475.1"/>
    </source>
</evidence>
<gene>
    <name evidence="2" type="ORF">X777_07377</name>
</gene>
<evidence type="ECO:0000313" key="3">
    <source>
        <dbReference type="Proteomes" id="UP000053097"/>
    </source>
</evidence>
<dbReference type="AlphaFoldDB" id="A0A026WBP0"/>
<keyword evidence="1" id="KW-0732">Signal</keyword>
<proteinExistence type="predicted"/>
<protein>
    <submittedName>
        <fullName evidence="2">Uncharacterized protein</fullName>
    </submittedName>
</protein>
<evidence type="ECO:0000256" key="1">
    <source>
        <dbReference type="SAM" id="SignalP"/>
    </source>
</evidence>
<name>A0A026WBP0_OOCBI</name>
<keyword evidence="3" id="KW-1185">Reference proteome</keyword>
<reference evidence="2 3" key="1">
    <citation type="journal article" date="2014" name="Curr. Biol.">
        <title>The genome of the clonal raider ant Cerapachys biroi.</title>
        <authorList>
            <person name="Oxley P.R."/>
            <person name="Ji L."/>
            <person name="Fetter-Pruneda I."/>
            <person name="McKenzie S.K."/>
            <person name="Li C."/>
            <person name="Hu H."/>
            <person name="Zhang G."/>
            <person name="Kronauer D.J."/>
        </authorList>
    </citation>
    <scope>NUCLEOTIDE SEQUENCE [LARGE SCALE GENOMIC DNA]</scope>
</reference>
<dbReference type="EMBL" id="KK107292">
    <property type="protein sequence ID" value="EZA53475.1"/>
    <property type="molecule type" value="Genomic_DNA"/>
</dbReference>
<feature type="chain" id="PRO_5001541303" evidence="1">
    <location>
        <begin position="20"/>
        <end position="137"/>
    </location>
</feature>
<organism evidence="2 3">
    <name type="scientific">Ooceraea biroi</name>
    <name type="common">Clonal raider ant</name>
    <name type="synonym">Cerapachys biroi</name>
    <dbReference type="NCBI Taxonomy" id="2015173"/>
    <lineage>
        <taxon>Eukaryota</taxon>
        <taxon>Metazoa</taxon>
        <taxon>Ecdysozoa</taxon>
        <taxon>Arthropoda</taxon>
        <taxon>Hexapoda</taxon>
        <taxon>Insecta</taxon>
        <taxon>Pterygota</taxon>
        <taxon>Neoptera</taxon>
        <taxon>Endopterygota</taxon>
        <taxon>Hymenoptera</taxon>
        <taxon>Apocrita</taxon>
        <taxon>Aculeata</taxon>
        <taxon>Formicoidea</taxon>
        <taxon>Formicidae</taxon>
        <taxon>Dorylinae</taxon>
        <taxon>Ooceraea</taxon>
    </lineage>
</organism>
<dbReference type="Proteomes" id="UP000053097">
    <property type="component" value="Unassembled WGS sequence"/>
</dbReference>
<sequence length="137" mass="15687">MVSINLATLISLSVTFTQSEKHQQSASHVVCNGVATNKLAHIAANIMCEENSHFDSEMEIFSPTHSYVECNDDMQCDRYLYPEKTYDTQKNMEGEKEFMSEVPEQDENTSYIDYGTAKNTSDDLPPLKMNYYVDLQY</sequence>